<keyword evidence="9 12" id="KW-0333">Golgi apparatus</keyword>
<evidence type="ECO:0000313" key="16">
    <source>
        <dbReference type="Proteomes" id="UP001234178"/>
    </source>
</evidence>
<reference evidence="15 16" key="1">
    <citation type="journal article" date="2023" name="Nucleic Acids Res.">
        <title>The hologenome of Daphnia magna reveals possible DNA methylation and microbiome-mediated evolution of the host genome.</title>
        <authorList>
            <person name="Chaturvedi A."/>
            <person name="Li X."/>
            <person name="Dhandapani V."/>
            <person name="Marshall H."/>
            <person name="Kissane S."/>
            <person name="Cuenca-Cambronero M."/>
            <person name="Asole G."/>
            <person name="Calvet F."/>
            <person name="Ruiz-Romero M."/>
            <person name="Marangio P."/>
            <person name="Guigo R."/>
            <person name="Rago D."/>
            <person name="Mirbahai L."/>
            <person name="Eastwood N."/>
            <person name="Colbourne J.K."/>
            <person name="Zhou J."/>
            <person name="Mallon E."/>
            <person name="Orsini L."/>
        </authorList>
    </citation>
    <scope>NUCLEOTIDE SEQUENCE [LARGE SCALE GENOMIC DNA]</scope>
    <source>
        <strain evidence="15">LRV0_1</strain>
    </source>
</reference>
<keyword evidence="16" id="KW-1185">Reference proteome</keyword>
<comment type="caution">
    <text evidence="15">The sequence shown here is derived from an EMBL/GenBank/DDBJ whole genome shotgun (WGS) entry which is preliminary data.</text>
</comment>
<dbReference type="EC" id="2.4.1.-" evidence="12"/>
<comment type="pathway">
    <text evidence="2">Protein modification; protein glycosylation.</text>
</comment>
<feature type="domain" description="Fucosyltransferase N-terminal" evidence="14">
    <location>
        <begin position="110"/>
        <end position="209"/>
    </location>
</feature>
<keyword evidence="8" id="KW-1133">Transmembrane helix</keyword>
<feature type="domain" description="Fucosyltransferase C-terminal" evidence="13">
    <location>
        <begin position="291"/>
        <end position="393"/>
    </location>
</feature>
<evidence type="ECO:0000313" key="15">
    <source>
        <dbReference type="EMBL" id="KAK4028171.1"/>
    </source>
</evidence>
<keyword evidence="6 12" id="KW-0812">Transmembrane</keyword>
<gene>
    <name evidence="15" type="ORF">OUZ56_017431</name>
</gene>
<sequence>MGHRFDMTLVKGLNSWMNRRWCSSKTLLCSSSSFLGAVLAVYYLCCQAVVATSSHHIINRYKIYAIDLSYTPCSSLLILKRFMSSSECLIAIIMQIPAAIERPAYPCDRKIIILYWTKCFGMTDFGFGTGRAPFVECPASNQASDRGKPARDINVNDLPPGGWRRLHHQHYVFLLYESPLHTDLKMLRQPLLRNYFNRTMTYRRDSDIVDLHTHGRMQCIDAASPSCIQFPRNTQNQIVQENHNSTSVPVKIDLSFKNRTVAWFVSHCNKHSRREALARNLSQFIPVDMFDYVTEKLYRPLQYNAVPVVYGGADYFMYLPTGSYVNAMDFDSPERLADYLNKLMVDDKLYLSYYRWKAKYVVKNKPEDGMCQLCQLLGDPETKDKSYADIVEWWAGGVKRTQNASLHHQQTSFD</sequence>
<proteinExistence type="inferred from homology"/>
<evidence type="ECO:0000256" key="8">
    <source>
        <dbReference type="ARBA" id="ARBA00022989"/>
    </source>
</evidence>
<dbReference type="Pfam" id="PF00852">
    <property type="entry name" value="Glyco_transf_10"/>
    <property type="match status" value="2"/>
</dbReference>
<evidence type="ECO:0000256" key="6">
    <source>
        <dbReference type="ARBA" id="ARBA00022692"/>
    </source>
</evidence>
<organism evidence="15 16">
    <name type="scientific">Daphnia magna</name>
    <dbReference type="NCBI Taxonomy" id="35525"/>
    <lineage>
        <taxon>Eukaryota</taxon>
        <taxon>Metazoa</taxon>
        <taxon>Ecdysozoa</taxon>
        <taxon>Arthropoda</taxon>
        <taxon>Crustacea</taxon>
        <taxon>Branchiopoda</taxon>
        <taxon>Diplostraca</taxon>
        <taxon>Cladocera</taxon>
        <taxon>Anomopoda</taxon>
        <taxon>Daphniidae</taxon>
        <taxon>Daphnia</taxon>
    </lineage>
</organism>
<evidence type="ECO:0000256" key="4">
    <source>
        <dbReference type="ARBA" id="ARBA00022676"/>
    </source>
</evidence>
<accession>A0ABR0ASS0</accession>
<keyword evidence="4 12" id="KW-0328">Glycosyltransferase</keyword>
<dbReference type="InterPro" id="IPR038577">
    <property type="entry name" value="GT10-like_C_sf"/>
</dbReference>
<evidence type="ECO:0000259" key="13">
    <source>
        <dbReference type="Pfam" id="PF00852"/>
    </source>
</evidence>
<dbReference type="Pfam" id="PF17039">
    <property type="entry name" value="Glyco_tran_10_N"/>
    <property type="match status" value="1"/>
</dbReference>
<evidence type="ECO:0000256" key="5">
    <source>
        <dbReference type="ARBA" id="ARBA00022679"/>
    </source>
</evidence>
<keyword evidence="7" id="KW-0735">Signal-anchor</keyword>
<dbReference type="PANTHER" id="PTHR48438">
    <property type="entry name" value="ALPHA-(1,3)-FUCOSYLTRANSFERASE C-RELATED"/>
    <property type="match status" value="1"/>
</dbReference>
<dbReference type="InterPro" id="IPR031481">
    <property type="entry name" value="Glyco_tran_10_N"/>
</dbReference>
<keyword evidence="5 12" id="KW-0808">Transferase</keyword>
<evidence type="ECO:0000256" key="7">
    <source>
        <dbReference type="ARBA" id="ARBA00022968"/>
    </source>
</evidence>
<evidence type="ECO:0000259" key="14">
    <source>
        <dbReference type="Pfam" id="PF17039"/>
    </source>
</evidence>
<evidence type="ECO:0000256" key="10">
    <source>
        <dbReference type="ARBA" id="ARBA00023136"/>
    </source>
</evidence>
<evidence type="ECO:0000256" key="2">
    <source>
        <dbReference type="ARBA" id="ARBA00004922"/>
    </source>
</evidence>
<keyword evidence="11" id="KW-0325">Glycoprotein</keyword>
<keyword evidence="10" id="KW-0472">Membrane</keyword>
<dbReference type="SUPFAM" id="SSF53756">
    <property type="entry name" value="UDP-Glycosyltransferase/glycogen phosphorylase"/>
    <property type="match status" value="1"/>
</dbReference>
<comment type="similarity">
    <text evidence="3 12">Belongs to the glycosyltransferase 10 family.</text>
</comment>
<dbReference type="PANTHER" id="PTHR48438:SF1">
    <property type="entry name" value="ALPHA-(1,3)-FUCOSYLTRANSFERASE C-RELATED"/>
    <property type="match status" value="1"/>
</dbReference>
<dbReference type="Proteomes" id="UP001234178">
    <property type="component" value="Unassembled WGS sequence"/>
</dbReference>
<evidence type="ECO:0000256" key="12">
    <source>
        <dbReference type="RuleBase" id="RU003832"/>
    </source>
</evidence>
<dbReference type="Gene3D" id="3.40.50.11660">
    <property type="entry name" value="Glycosyl transferase family 10, C-terminal domain"/>
    <property type="match status" value="2"/>
</dbReference>
<comment type="subcellular location">
    <subcellularLocation>
        <location evidence="1 12">Golgi apparatus</location>
        <location evidence="1 12">Golgi stack membrane</location>
        <topology evidence="1 12">Single-pass type II membrane protein</topology>
    </subcellularLocation>
</comment>
<evidence type="ECO:0000256" key="3">
    <source>
        <dbReference type="ARBA" id="ARBA00008919"/>
    </source>
</evidence>
<evidence type="ECO:0000256" key="1">
    <source>
        <dbReference type="ARBA" id="ARBA00004447"/>
    </source>
</evidence>
<dbReference type="InterPro" id="IPR001503">
    <property type="entry name" value="Glyco_trans_10"/>
</dbReference>
<dbReference type="InterPro" id="IPR055270">
    <property type="entry name" value="Glyco_tran_10_C"/>
</dbReference>
<evidence type="ECO:0000256" key="9">
    <source>
        <dbReference type="ARBA" id="ARBA00023034"/>
    </source>
</evidence>
<name>A0ABR0ASS0_9CRUS</name>
<feature type="domain" description="Fucosyltransferase C-terminal" evidence="13">
    <location>
        <begin position="256"/>
        <end position="290"/>
    </location>
</feature>
<evidence type="ECO:0000256" key="11">
    <source>
        <dbReference type="ARBA" id="ARBA00023180"/>
    </source>
</evidence>
<protein>
    <recommendedName>
        <fullName evidence="12">Fucosyltransferase</fullName>
        <ecNumber evidence="12">2.4.1.-</ecNumber>
    </recommendedName>
</protein>
<dbReference type="EMBL" id="JAOYFB010000038">
    <property type="protein sequence ID" value="KAK4028171.1"/>
    <property type="molecule type" value="Genomic_DNA"/>
</dbReference>